<evidence type="ECO:0000313" key="2">
    <source>
        <dbReference type="EMBL" id="SCF46589.1"/>
    </source>
</evidence>
<keyword evidence="3" id="KW-1185">Reference proteome</keyword>
<feature type="compositionally biased region" description="Low complexity" evidence="1">
    <location>
        <begin position="82"/>
        <end position="91"/>
    </location>
</feature>
<dbReference type="EMBL" id="FMCU01000020">
    <property type="protein sequence ID" value="SCF46589.1"/>
    <property type="molecule type" value="Genomic_DNA"/>
</dbReference>
<dbReference type="Proteomes" id="UP000198797">
    <property type="component" value="Unassembled WGS sequence"/>
</dbReference>
<feature type="compositionally biased region" description="Basic residues" evidence="1">
    <location>
        <begin position="64"/>
        <end position="73"/>
    </location>
</feature>
<organism evidence="2 3">
    <name type="scientific">Micromonospora matsumotoense</name>
    <dbReference type="NCBI Taxonomy" id="121616"/>
    <lineage>
        <taxon>Bacteria</taxon>
        <taxon>Bacillati</taxon>
        <taxon>Actinomycetota</taxon>
        <taxon>Actinomycetes</taxon>
        <taxon>Micromonosporales</taxon>
        <taxon>Micromonosporaceae</taxon>
        <taxon>Micromonospora</taxon>
    </lineage>
</organism>
<accession>A0A1C5AMZ8</accession>
<dbReference type="AlphaFoldDB" id="A0A1C5AMZ8"/>
<sequence>MVNGQAWVIPKGAKNPDVACTFAKTMTATDTWVTTAQARLPAGKAQNLPLTGVSNPLPPDERRRTRVALRQHLPRMDRRGRGSNPRRSPGPAVSSRSARIPARVFPARFA</sequence>
<dbReference type="STRING" id="121616.GA0070216_12024"/>
<reference evidence="3" key="1">
    <citation type="submission" date="2016-06" db="EMBL/GenBank/DDBJ databases">
        <authorList>
            <person name="Varghese N."/>
            <person name="Submissions Spin"/>
        </authorList>
    </citation>
    <scope>NUCLEOTIDE SEQUENCE [LARGE SCALE GENOMIC DNA]</scope>
    <source>
        <strain evidence="3">DSM 44100</strain>
    </source>
</reference>
<evidence type="ECO:0008006" key="4">
    <source>
        <dbReference type="Google" id="ProtNLM"/>
    </source>
</evidence>
<protein>
    <recommendedName>
        <fullName evidence="4">Extracellular solute-binding protein</fullName>
    </recommendedName>
</protein>
<proteinExistence type="predicted"/>
<name>A0A1C5AMZ8_9ACTN</name>
<gene>
    <name evidence="2" type="ORF">GA0070216_12024</name>
</gene>
<evidence type="ECO:0000313" key="3">
    <source>
        <dbReference type="Proteomes" id="UP000198797"/>
    </source>
</evidence>
<evidence type="ECO:0000256" key="1">
    <source>
        <dbReference type="SAM" id="MobiDB-lite"/>
    </source>
</evidence>
<feature type="region of interest" description="Disordered" evidence="1">
    <location>
        <begin position="43"/>
        <end position="110"/>
    </location>
</feature>